<evidence type="ECO:0000313" key="1">
    <source>
        <dbReference type="EMBL" id="VDN35312.1"/>
    </source>
</evidence>
<keyword evidence="2" id="KW-1185">Reference proteome</keyword>
<gene>
    <name evidence="1" type="ORF">DILT_LOCUS16741</name>
</gene>
<dbReference type="Proteomes" id="UP000281553">
    <property type="component" value="Unassembled WGS sequence"/>
</dbReference>
<protein>
    <recommendedName>
        <fullName evidence="3">Exonuclease domain-containing protein</fullName>
    </recommendedName>
</protein>
<organism evidence="1 2">
    <name type="scientific">Dibothriocephalus latus</name>
    <name type="common">Fish tapeworm</name>
    <name type="synonym">Diphyllobothrium latum</name>
    <dbReference type="NCBI Taxonomy" id="60516"/>
    <lineage>
        <taxon>Eukaryota</taxon>
        <taxon>Metazoa</taxon>
        <taxon>Spiralia</taxon>
        <taxon>Lophotrochozoa</taxon>
        <taxon>Platyhelminthes</taxon>
        <taxon>Cestoda</taxon>
        <taxon>Eucestoda</taxon>
        <taxon>Diphyllobothriidea</taxon>
        <taxon>Diphyllobothriidae</taxon>
        <taxon>Dibothriocephalus</taxon>
    </lineage>
</organism>
<sequence length="162" mass="18054">NGNQYYFLTPLFFPTVYALSSANQRFCCRCGHFYAVNKFGEAVTTQTCIYHWGKPINRRVPGGFRDMRYTCCQAEVGAQGCQVGTNGHVSDINKWCDLDGYVSALPALPQPADSPPKVNVYALDCEMVYTTGGYGRLKSNSSYFGLALRDFLNSKKTKIEIV</sequence>
<dbReference type="OrthoDB" id="206335at2759"/>
<evidence type="ECO:0008006" key="3">
    <source>
        <dbReference type="Google" id="ProtNLM"/>
    </source>
</evidence>
<dbReference type="AlphaFoldDB" id="A0A3P7QTY0"/>
<reference evidence="1 2" key="1">
    <citation type="submission" date="2018-11" db="EMBL/GenBank/DDBJ databases">
        <authorList>
            <consortium name="Pathogen Informatics"/>
        </authorList>
    </citation>
    <scope>NUCLEOTIDE SEQUENCE [LARGE SCALE GENOMIC DNA]</scope>
</reference>
<accession>A0A3P7QTY0</accession>
<name>A0A3P7QTY0_DIBLA</name>
<proteinExistence type="predicted"/>
<dbReference type="EMBL" id="UYRU01086810">
    <property type="protein sequence ID" value="VDN35312.1"/>
    <property type="molecule type" value="Genomic_DNA"/>
</dbReference>
<feature type="non-terminal residue" evidence="1">
    <location>
        <position position="1"/>
    </location>
</feature>
<evidence type="ECO:0000313" key="2">
    <source>
        <dbReference type="Proteomes" id="UP000281553"/>
    </source>
</evidence>